<comment type="caution">
    <text evidence="1">The sequence shown here is derived from an EMBL/GenBank/DDBJ whole genome shotgun (WGS) entry which is preliminary data.</text>
</comment>
<proteinExistence type="predicted"/>
<evidence type="ECO:0000313" key="1">
    <source>
        <dbReference type="EMBL" id="CAG5928343.1"/>
    </source>
</evidence>
<sequence length="104" mass="12363">MLIVQLFECQWPPVCFGPRFKWKPLPWTLCFVLSQLQYSMCTLDVSLPFDLQVKFLVCHIPALMLFSEYPNSLGHLIMVMFEYLLPVLLQKNKKKMNSEFQKHH</sequence>
<accession>A0A8S4BDR2</accession>
<dbReference type="AlphaFoldDB" id="A0A8S4BDR2"/>
<organism evidence="1 2">
    <name type="scientific">Menidia menidia</name>
    <name type="common">Atlantic silverside</name>
    <dbReference type="NCBI Taxonomy" id="238744"/>
    <lineage>
        <taxon>Eukaryota</taxon>
        <taxon>Metazoa</taxon>
        <taxon>Chordata</taxon>
        <taxon>Craniata</taxon>
        <taxon>Vertebrata</taxon>
        <taxon>Euteleostomi</taxon>
        <taxon>Actinopterygii</taxon>
        <taxon>Neopterygii</taxon>
        <taxon>Teleostei</taxon>
        <taxon>Neoteleostei</taxon>
        <taxon>Acanthomorphata</taxon>
        <taxon>Ovalentaria</taxon>
        <taxon>Atherinomorphae</taxon>
        <taxon>Atheriniformes</taxon>
        <taxon>Atherinopsidae</taxon>
        <taxon>Menidiinae</taxon>
        <taxon>Menidia</taxon>
    </lineage>
</organism>
<name>A0A8S4BDR2_9TELE</name>
<protein>
    <submittedName>
        <fullName evidence="1">(Atlantic silverside) hypothetical protein</fullName>
    </submittedName>
</protein>
<evidence type="ECO:0000313" key="2">
    <source>
        <dbReference type="Proteomes" id="UP000677803"/>
    </source>
</evidence>
<dbReference type="Proteomes" id="UP000677803">
    <property type="component" value="Unassembled WGS sequence"/>
</dbReference>
<keyword evidence="2" id="KW-1185">Reference proteome</keyword>
<reference evidence="1" key="1">
    <citation type="submission" date="2021-05" db="EMBL/GenBank/DDBJ databases">
        <authorList>
            <person name="Tigano A."/>
        </authorList>
    </citation>
    <scope>NUCLEOTIDE SEQUENCE</scope>
</reference>
<dbReference type="EMBL" id="CAJRST010012224">
    <property type="protein sequence ID" value="CAG5928343.1"/>
    <property type="molecule type" value="Genomic_DNA"/>
</dbReference>
<feature type="non-terminal residue" evidence="1">
    <location>
        <position position="1"/>
    </location>
</feature>
<gene>
    <name evidence="1" type="ORF">MMEN_LOCUS12005</name>
</gene>